<organism evidence="2 3">
    <name type="scientific">Rhizobium aethiopicum</name>
    <dbReference type="NCBI Taxonomy" id="1138170"/>
    <lineage>
        <taxon>Bacteria</taxon>
        <taxon>Pseudomonadati</taxon>
        <taxon>Pseudomonadota</taxon>
        <taxon>Alphaproteobacteria</taxon>
        <taxon>Hyphomicrobiales</taxon>
        <taxon>Rhizobiaceae</taxon>
        <taxon>Rhizobium/Agrobacterium group</taxon>
        <taxon>Rhizobium</taxon>
    </lineage>
</organism>
<proteinExistence type="predicted"/>
<gene>
    <name evidence="2" type="ORF">GGD53_000066</name>
</gene>
<sequence length="37" mass="4364">MREHKEAERQHPETEDRQETQQSTENEGRADCHSPDA</sequence>
<evidence type="ECO:0000313" key="3">
    <source>
        <dbReference type="Proteomes" id="UP000524492"/>
    </source>
</evidence>
<evidence type="ECO:0000256" key="1">
    <source>
        <dbReference type="SAM" id="MobiDB-lite"/>
    </source>
</evidence>
<evidence type="ECO:0000313" key="2">
    <source>
        <dbReference type="EMBL" id="MBB4189950.1"/>
    </source>
</evidence>
<dbReference type="AlphaFoldDB" id="A0A7W6Q7V8"/>
<reference evidence="2 3" key="1">
    <citation type="submission" date="2020-08" db="EMBL/GenBank/DDBJ databases">
        <title>Genomic Encyclopedia of Type Strains, Phase IV (KMG-V): Genome sequencing to study the core and pangenomes of soil and plant-associated prokaryotes.</title>
        <authorList>
            <person name="Whitman W."/>
        </authorList>
    </citation>
    <scope>NUCLEOTIDE SEQUENCE [LARGE SCALE GENOMIC DNA]</scope>
    <source>
        <strain evidence="2 3">SEMIA 4074</strain>
    </source>
</reference>
<accession>A0A7W6Q7V8</accession>
<dbReference type="Proteomes" id="UP000524492">
    <property type="component" value="Unassembled WGS sequence"/>
</dbReference>
<feature type="compositionally biased region" description="Basic and acidic residues" evidence="1">
    <location>
        <begin position="1"/>
        <end position="19"/>
    </location>
</feature>
<comment type="caution">
    <text evidence="2">The sequence shown here is derived from an EMBL/GenBank/DDBJ whole genome shotgun (WGS) entry which is preliminary data.</text>
</comment>
<name>A0A7W6Q7V8_9HYPH</name>
<keyword evidence="3" id="KW-1185">Reference proteome</keyword>
<feature type="region of interest" description="Disordered" evidence="1">
    <location>
        <begin position="1"/>
        <end position="37"/>
    </location>
</feature>
<feature type="compositionally biased region" description="Basic and acidic residues" evidence="1">
    <location>
        <begin position="26"/>
        <end position="37"/>
    </location>
</feature>
<dbReference type="EMBL" id="JACIFV010000001">
    <property type="protein sequence ID" value="MBB4189950.1"/>
    <property type="molecule type" value="Genomic_DNA"/>
</dbReference>
<protein>
    <submittedName>
        <fullName evidence="2">Uncharacterized protein</fullName>
    </submittedName>
</protein>